<sequence length="195" mass="21919">MSALPAAKKDIVDWVQAQIPAWMPPAVAAKFGDDPEDGPVEDFTSPYSLKALLADALPFGAVIEEDFYYRIGFVHGALAHGAGRFDWPAAYADLKKIMRLRRGEEPVQAPQPVTKPYRHPDWYDGPCEHPAKDRIHGGYNGEVLRRYPLRYGSAEVEACGACHAYRLNVHDPKTWWKGPYALAYAKAMREMEEEC</sequence>
<keyword evidence="2" id="KW-1185">Reference proteome</keyword>
<name>A0A385EDD1_9CAUD</name>
<reference evidence="1" key="2">
    <citation type="submission" date="2021-07" db="EMBL/GenBank/DDBJ databases">
        <title>Giant CbK-like Caulobacter bacteriophages have genetically divergent genomes.</title>
        <authorList>
            <person name="Wilson K."/>
            <person name="Ely B."/>
        </authorList>
    </citation>
    <scope>NUCLEOTIDE SEQUENCE</scope>
</reference>
<gene>
    <name evidence="1" type="ORF">CcrSC_gp114</name>
</gene>
<evidence type="ECO:0000313" key="1">
    <source>
        <dbReference type="EMBL" id="AXQ69696.1"/>
    </source>
</evidence>
<dbReference type="EMBL" id="MH588547">
    <property type="protein sequence ID" value="AXQ69696.1"/>
    <property type="molecule type" value="Genomic_DNA"/>
</dbReference>
<reference evidence="1" key="1">
    <citation type="submission" date="2018-07" db="EMBL/GenBank/DDBJ databases">
        <authorList>
            <person name="Wilson K.M."/>
            <person name="Ely B."/>
        </authorList>
    </citation>
    <scope>NUCLEOTIDE SEQUENCE</scope>
</reference>
<organism evidence="1 2">
    <name type="scientific">Caulobacter phage CcrSC</name>
    <dbReference type="NCBI Taxonomy" id="2283272"/>
    <lineage>
        <taxon>Viruses</taxon>
        <taxon>Duplodnaviria</taxon>
        <taxon>Heunggongvirae</taxon>
        <taxon>Uroviricota</taxon>
        <taxon>Caudoviricetes</taxon>
        <taxon>Jeanschmidtviridae</taxon>
        <taxon>Bertelyvirus</taxon>
        <taxon>Bertelyvirus SC</taxon>
    </lineage>
</organism>
<evidence type="ECO:0000313" key="2">
    <source>
        <dbReference type="Proteomes" id="UP000259683"/>
    </source>
</evidence>
<accession>A0A385EDD1</accession>
<dbReference type="Proteomes" id="UP000259683">
    <property type="component" value="Segment"/>
</dbReference>
<protein>
    <submittedName>
        <fullName evidence="1">Uncharacterized protein</fullName>
    </submittedName>
</protein>
<proteinExistence type="predicted"/>